<feature type="region of interest" description="Disordered" evidence="1">
    <location>
        <begin position="145"/>
        <end position="185"/>
    </location>
</feature>
<evidence type="ECO:0000256" key="1">
    <source>
        <dbReference type="SAM" id="MobiDB-lite"/>
    </source>
</evidence>
<keyword evidence="3" id="KW-1185">Reference proteome</keyword>
<dbReference type="WBParaSite" id="maker-uti_cns_0002836-snap-gene-0.14-mRNA-1">
    <property type="protein sequence ID" value="maker-uti_cns_0002836-snap-gene-0.14-mRNA-1"/>
    <property type="gene ID" value="maker-uti_cns_0002836-snap-gene-0.14"/>
</dbReference>
<evidence type="ECO:0000313" key="3">
    <source>
        <dbReference type="Proteomes" id="UP000095280"/>
    </source>
</evidence>
<feature type="compositionally biased region" description="Low complexity" evidence="1">
    <location>
        <begin position="269"/>
        <end position="280"/>
    </location>
</feature>
<dbReference type="SMART" id="SM00240">
    <property type="entry name" value="FHA"/>
    <property type="match status" value="1"/>
</dbReference>
<accession>A0A1I8GSD3</accession>
<protein>
    <submittedName>
        <fullName evidence="4">FHA domain-containing protein</fullName>
    </submittedName>
</protein>
<reference evidence="4" key="1">
    <citation type="submission" date="2016-11" db="UniProtKB">
        <authorList>
            <consortium name="WormBaseParasite"/>
        </authorList>
    </citation>
    <scope>IDENTIFICATION</scope>
</reference>
<dbReference type="AlphaFoldDB" id="A0A1I8GSD3"/>
<feature type="region of interest" description="Disordered" evidence="1">
    <location>
        <begin position="258"/>
        <end position="305"/>
    </location>
</feature>
<proteinExistence type="predicted"/>
<dbReference type="InterPro" id="IPR000253">
    <property type="entry name" value="FHA_dom"/>
</dbReference>
<organism evidence="3 4">
    <name type="scientific">Macrostomum lignano</name>
    <dbReference type="NCBI Taxonomy" id="282301"/>
    <lineage>
        <taxon>Eukaryota</taxon>
        <taxon>Metazoa</taxon>
        <taxon>Spiralia</taxon>
        <taxon>Lophotrochozoa</taxon>
        <taxon>Platyhelminthes</taxon>
        <taxon>Rhabditophora</taxon>
        <taxon>Macrostomorpha</taxon>
        <taxon>Macrostomida</taxon>
        <taxon>Macrostomidae</taxon>
        <taxon>Macrostomum</taxon>
    </lineage>
</organism>
<dbReference type="PROSITE" id="PS50006">
    <property type="entry name" value="FHA_DOMAIN"/>
    <property type="match status" value="1"/>
</dbReference>
<feature type="domain" description="FHA" evidence="2">
    <location>
        <begin position="25"/>
        <end position="77"/>
    </location>
</feature>
<evidence type="ECO:0000313" key="4">
    <source>
        <dbReference type="WBParaSite" id="maker-uti_cns_0002836-snap-gene-0.14-mRNA-1"/>
    </source>
</evidence>
<dbReference type="Gene3D" id="2.60.200.20">
    <property type="match status" value="1"/>
</dbReference>
<dbReference type="Proteomes" id="UP000095280">
    <property type="component" value="Unplaced"/>
</dbReference>
<sequence>MGLHLDVLKEGKLVQKLMIDEKKCYFFGRNRQLCDFPVEHESCSRVHAALVWHKFVSRPFLIDLGSTHASVVASSVTAAAQNQDPDAVDEMGAIANSRKRRRGRCITFADEDDVINPEDVDPTVGRFRNLVYETFIPNSGKKTKFAVGSQDDSHGHNQLHYHQQSHSADEDSIATNANSSASSGIGGDSLSASALSLGAFSAAAKLGLALPNLTPDVDVEPPPAVASTTASVATSSAVPVINNNTAPNVGKTAGTPAVAAAGSDEAHEAGTAAASSAGEALDTPRKKKYAKEAWPGKKPGFLASG</sequence>
<dbReference type="Pfam" id="PF00498">
    <property type="entry name" value="FHA"/>
    <property type="match status" value="1"/>
</dbReference>
<name>A0A1I8GSD3_9PLAT</name>
<dbReference type="InterPro" id="IPR050923">
    <property type="entry name" value="Cell_Proc_Reg/RNA_Proc"/>
</dbReference>
<dbReference type="PANTHER" id="PTHR23308">
    <property type="entry name" value="NUCLEAR INHIBITOR OF PROTEIN PHOSPHATASE-1"/>
    <property type="match status" value="1"/>
</dbReference>
<dbReference type="SUPFAM" id="SSF49879">
    <property type="entry name" value="SMAD/FHA domain"/>
    <property type="match status" value="1"/>
</dbReference>
<dbReference type="InterPro" id="IPR008984">
    <property type="entry name" value="SMAD_FHA_dom_sf"/>
</dbReference>
<evidence type="ECO:0000259" key="2">
    <source>
        <dbReference type="PROSITE" id="PS50006"/>
    </source>
</evidence>